<protein>
    <submittedName>
        <fullName evidence="2">SMP-30/gluconolactonase/LRE family protein</fullName>
    </submittedName>
</protein>
<keyword evidence="3" id="KW-1185">Reference proteome</keyword>
<dbReference type="Pfam" id="PF08450">
    <property type="entry name" value="SGL"/>
    <property type="match status" value="2"/>
</dbReference>
<organism evidence="2 3">
    <name type="scientific">Microbulbifer echini</name>
    <dbReference type="NCBI Taxonomy" id="1529067"/>
    <lineage>
        <taxon>Bacteria</taxon>
        <taxon>Pseudomonadati</taxon>
        <taxon>Pseudomonadota</taxon>
        <taxon>Gammaproteobacteria</taxon>
        <taxon>Cellvibrionales</taxon>
        <taxon>Microbulbiferaceae</taxon>
        <taxon>Microbulbifer</taxon>
    </lineage>
</organism>
<dbReference type="Gene3D" id="2.120.10.30">
    <property type="entry name" value="TolB, C-terminal domain"/>
    <property type="match status" value="1"/>
</dbReference>
<evidence type="ECO:0000259" key="1">
    <source>
        <dbReference type="Pfam" id="PF08450"/>
    </source>
</evidence>
<name>A0ABV4NLX1_9GAMM</name>
<proteinExistence type="predicted"/>
<dbReference type="PANTHER" id="PTHR47572">
    <property type="entry name" value="LIPOPROTEIN-RELATED"/>
    <property type="match status" value="1"/>
</dbReference>
<feature type="domain" description="SMP-30/Gluconolactonase/LRE-like region" evidence="1">
    <location>
        <begin position="97"/>
        <end position="264"/>
    </location>
</feature>
<dbReference type="PANTHER" id="PTHR47572:SF5">
    <property type="entry name" value="BLR2277 PROTEIN"/>
    <property type="match status" value="1"/>
</dbReference>
<dbReference type="EMBL" id="JBGMEL010000006">
    <property type="protein sequence ID" value="MFA0790523.1"/>
    <property type="molecule type" value="Genomic_DNA"/>
</dbReference>
<dbReference type="InterPro" id="IPR013658">
    <property type="entry name" value="SGL"/>
</dbReference>
<sequence>MKKRVLYSDLQEPEGPVCLPDGKIYVVEMSSTRNCVSRIDTYGRYQQVGHPGWRPNGMAIDGDGNLWIAGAGVKKLVRMRPDGVILNTYEGPEGRPYLWPNDLVFGQNGLLYMTDSGIDPDKFFEGQTIRADFRDCEYDGRVFEIDPSNGRVLRVIDSGLSFPNGIAFDANDVLYVGETLTGNIYRYDLISSASIEAKLFGNVVIGLPNDCVGPDGMAFGDDGQLYCAVFGQGDVSVLDCDGRIVERIPTCGIRPTNIAFCEDRTGGAVVTVLDLGCLEWLDLPCRGRGLYRPKLK</sequence>
<evidence type="ECO:0000313" key="2">
    <source>
        <dbReference type="EMBL" id="MFA0790523.1"/>
    </source>
</evidence>
<accession>A0ABV4NLX1</accession>
<dbReference type="Proteomes" id="UP001569414">
    <property type="component" value="Unassembled WGS sequence"/>
</dbReference>
<dbReference type="RefSeq" id="WP_371843245.1">
    <property type="nucleotide sequence ID" value="NZ_JBGMEL010000006.1"/>
</dbReference>
<reference evidence="2 3" key="1">
    <citation type="submission" date="2024-08" db="EMBL/GenBank/DDBJ databases">
        <authorList>
            <person name="Ishaq N."/>
        </authorList>
    </citation>
    <scope>NUCLEOTIDE SEQUENCE [LARGE SCALE GENOMIC DNA]</scope>
    <source>
        <strain evidence="2 3">JCM 30400</strain>
    </source>
</reference>
<dbReference type="InterPro" id="IPR051262">
    <property type="entry name" value="SMP-30/CGR1_Lactonase"/>
</dbReference>
<comment type="caution">
    <text evidence="2">The sequence shown here is derived from an EMBL/GenBank/DDBJ whole genome shotgun (WGS) entry which is preliminary data.</text>
</comment>
<evidence type="ECO:0000313" key="3">
    <source>
        <dbReference type="Proteomes" id="UP001569414"/>
    </source>
</evidence>
<dbReference type="SUPFAM" id="SSF63829">
    <property type="entry name" value="Calcium-dependent phosphotriesterase"/>
    <property type="match status" value="1"/>
</dbReference>
<feature type="domain" description="SMP-30/Gluconolactonase/LRE-like region" evidence="1">
    <location>
        <begin position="22"/>
        <end position="93"/>
    </location>
</feature>
<dbReference type="InterPro" id="IPR011042">
    <property type="entry name" value="6-blade_b-propeller_TolB-like"/>
</dbReference>
<gene>
    <name evidence="2" type="ORF">ACCI51_08180</name>
</gene>